<dbReference type="Proteomes" id="UP000319004">
    <property type="component" value="Chromosome"/>
</dbReference>
<gene>
    <name evidence="1" type="ORF">Enr13x_07170</name>
</gene>
<name>A0A518HJ50_9BACT</name>
<reference evidence="1 2" key="1">
    <citation type="submission" date="2019-03" db="EMBL/GenBank/DDBJ databases">
        <title>Deep-cultivation of Planctomycetes and their phenomic and genomic characterization uncovers novel biology.</title>
        <authorList>
            <person name="Wiegand S."/>
            <person name="Jogler M."/>
            <person name="Boedeker C."/>
            <person name="Pinto D."/>
            <person name="Vollmers J."/>
            <person name="Rivas-Marin E."/>
            <person name="Kohn T."/>
            <person name="Peeters S.H."/>
            <person name="Heuer A."/>
            <person name="Rast P."/>
            <person name="Oberbeckmann S."/>
            <person name="Bunk B."/>
            <person name="Jeske O."/>
            <person name="Meyerdierks A."/>
            <person name="Storesund J.E."/>
            <person name="Kallscheuer N."/>
            <person name="Luecker S."/>
            <person name="Lage O.M."/>
            <person name="Pohl T."/>
            <person name="Merkel B.J."/>
            <person name="Hornburger P."/>
            <person name="Mueller R.-W."/>
            <person name="Bruemmer F."/>
            <person name="Labrenz M."/>
            <person name="Spormann A.M."/>
            <person name="Op den Camp H."/>
            <person name="Overmann J."/>
            <person name="Amann R."/>
            <person name="Jetten M.S.M."/>
            <person name="Mascher T."/>
            <person name="Medema M.H."/>
            <person name="Devos D.P."/>
            <person name="Kaster A.-K."/>
            <person name="Ovreas L."/>
            <person name="Rohde M."/>
            <person name="Galperin M.Y."/>
            <person name="Jogler C."/>
        </authorList>
    </citation>
    <scope>NUCLEOTIDE SEQUENCE [LARGE SCALE GENOMIC DNA]</scope>
    <source>
        <strain evidence="1 2">Enr13</strain>
    </source>
</reference>
<dbReference type="KEGG" id="snep:Enr13x_07170"/>
<keyword evidence="2" id="KW-1185">Reference proteome</keyword>
<dbReference type="EMBL" id="CP037423">
    <property type="protein sequence ID" value="QDV40881.1"/>
    <property type="molecule type" value="Genomic_DNA"/>
</dbReference>
<proteinExistence type="predicted"/>
<accession>A0A518HJ50</accession>
<protein>
    <submittedName>
        <fullName evidence="1">Uncharacterized protein</fullName>
    </submittedName>
</protein>
<evidence type="ECO:0000313" key="1">
    <source>
        <dbReference type="EMBL" id="QDV40881.1"/>
    </source>
</evidence>
<evidence type="ECO:0000313" key="2">
    <source>
        <dbReference type="Proteomes" id="UP000319004"/>
    </source>
</evidence>
<organism evidence="1 2">
    <name type="scientific">Stieleria neptunia</name>
    <dbReference type="NCBI Taxonomy" id="2527979"/>
    <lineage>
        <taxon>Bacteria</taxon>
        <taxon>Pseudomonadati</taxon>
        <taxon>Planctomycetota</taxon>
        <taxon>Planctomycetia</taxon>
        <taxon>Pirellulales</taxon>
        <taxon>Pirellulaceae</taxon>
        <taxon>Stieleria</taxon>
    </lineage>
</organism>
<sequence>MDSRKREFAVWEFRNFIRSLSAFHARNVGPNDLDALQPAFVTVRRNDAVSTFVRLNPEHHDYPTAMTR</sequence>
<dbReference type="AlphaFoldDB" id="A0A518HJ50"/>